<accession>A0A7Y6UPP9</accession>
<name>A0A7Y6UPP9_9HYPH</name>
<dbReference type="GO" id="GO:0012505">
    <property type="term" value="C:endomembrane system"/>
    <property type="evidence" value="ECO:0007669"/>
    <property type="project" value="UniProtKB-SubCell"/>
</dbReference>
<organism evidence="6 7">
    <name type="scientific">Ensifer oleiphilus</name>
    <dbReference type="NCBI Taxonomy" id="2742698"/>
    <lineage>
        <taxon>Bacteria</taxon>
        <taxon>Pseudomonadati</taxon>
        <taxon>Pseudomonadota</taxon>
        <taxon>Alphaproteobacteria</taxon>
        <taxon>Hyphomicrobiales</taxon>
        <taxon>Rhizobiaceae</taxon>
        <taxon>Sinorhizobium/Ensifer group</taxon>
        <taxon>Ensifer</taxon>
    </lineage>
</organism>
<dbReference type="Proteomes" id="UP000520198">
    <property type="component" value="Unassembled WGS sequence"/>
</dbReference>
<dbReference type="Pfam" id="PF06803">
    <property type="entry name" value="DUF1232"/>
    <property type="match status" value="1"/>
</dbReference>
<keyword evidence="2" id="KW-0812">Transmembrane</keyword>
<sequence length="125" mass="14087">MDDVKIGEILLPGEESEQERREKRVKRRFWPTFRRAARQIPFSRELVAAYYCAIDPKTPTRTRGILLAALAYFVLPLDFLPDFLAVVGFSDDVAVLTAAFAAISGQIKETHYLKADETLADNPGE</sequence>
<reference evidence="6 7" key="1">
    <citation type="submission" date="2020-06" db="EMBL/GenBank/DDBJ databases">
        <authorList>
            <person name="Grouzdev D.S."/>
        </authorList>
    </citation>
    <scope>NUCLEOTIDE SEQUENCE [LARGE SCALE GENOMIC DNA]</scope>
    <source>
        <strain evidence="6 7">HO-A22</strain>
    </source>
</reference>
<gene>
    <name evidence="6" type="ORF">HT585_18255</name>
</gene>
<dbReference type="InterPro" id="IPR016983">
    <property type="entry name" value="UCP031804"/>
</dbReference>
<feature type="domain" description="DUF1232" evidence="5">
    <location>
        <begin position="63"/>
        <end position="97"/>
    </location>
</feature>
<dbReference type="InterPro" id="IPR010652">
    <property type="entry name" value="DUF1232"/>
</dbReference>
<evidence type="ECO:0000256" key="1">
    <source>
        <dbReference type="ARBA" id="ARBA00004127"/>
    </source>
</evidence>
<dbReference type="RefSeq" id="WP_176354327.1">
    <property type="nucleotide sequence ID" value="NZ_JABWDU010000004.1"/>
</dbReference>
<evidence type="ECO:0000256" key="2">
    <source>
        <dbReference type="ARBA" id="ARBA00022692"/>
    </source>
</evidence>
<evidence type="ECO:0000313" key="7">
    <source>
        <dbReference type="Proteomes" id="UP000520198"/>
    </source>
</evidence>
<dbReference type="PIRSF" id="PIRSF031804">
    <property type="entry name" value="UCP031804"/>
    <property type="match status" value="1"/>
</dbReference>
<keyword evidence="3" id="KW-1133">Transmembrane helix</keyword>
<proteinExistence type="predicted"/>
<comment type="subcellular location">
    <subcellularLocation>
        <location evidence="1">Endomembrane system</location>
        <topology evidence="1">Multi-pass membrane protein</topology>
    </subcellularLocation>
</comment>
<comment type="caution">
    <text evidence="6">The sequence shown here is derived from an EMBL/GenBank/DDBJ whole genome shotgun (WGS) entry which is preliminary data.</text>
</comment>
<dbReference type="EMBL" id="JABWDU010000004">
    <property type="protein sequence ID" value="NVD40818.1"/>
    <property type="molecule type" value="Genomic_DNA"/>
</dbReference>
<evidence type="ECO:0000313" key="6">
    <source>
        <dbReference type="EMBL" id="NVD40818.1"/>
    </source>
</evidence>
<keyword evidence="4" id="KW-0472">Membrane</keyword>
<evidence type="ECO:0000256" key="4">
    <source>
        <dbReference type="ARBA" id="ARBA00023136"/>
    </source>
</evidence>
<protein>
    <submittedName>
        <fullName evidence="6">DUF1232 domain-containing protein</fullName>
    </submittedName>
</protein>
<evidence type="ECO:0000256" key="3">
    <source>
        <dbReference type="ARBA" id="ARBA00022989"/>
    </source>
</evidence>
<keyword evidence="7" id="KW-1185">Reference proteome</keyword>
<evidence type="ECO:0000259" key="5">
    <source>
        <dbReference type="Pfam" id="PF06803"/>
    </source>
</evidence>
<dbReference type="AlphaFoldDB" id="A0A7Y6UPP9"/>